<evidence type="ECO:0000256" key="5">
    <source>
        <dbReference type="SAM" id="Coils"/>
    </source>
</evidence>
<reference evidence="7" key="1">
    <citation type="submission" date="2021-08" db="EMBL/GenBank/DDBJ databases">
        <authorList>
            <person name="Misof B."/>
            <person name="Oliver O."/>
            <person name="Podsiadlowski L."/>
            <person name="Donath A."/>
            <person name="Peters R."/>
            <person name="Mayer C."/>
            <person name="Rust J."/>
            <person name="Gunkel S."/>
            <person name="Lesny P."/>
            <person name="Martin S."/>
            <person name="Oeyen J.P."/>
            <person name="Petersen M."/>
            <person name="Panagiotis P."/>
            <person name="Wilbrandt J."/>
            <person name="Tanja T."/>
        </authorList>
    </citation>
    <scope>NUCLEOTIDE SEQUENCE</scope>
    <source>
        <strain evidence="7">GBR_01_08_01A</strain>
        <tissue evidence="7">Thorax + abdomen</tissue>
    </source>
</reference>
<dbReference type="GO" id="GO:0046983">
    <property type="term" value="F:protein dimerization activity"/>
    <property type="evidence" value="ECO:0007669"/>
    <property type="project" value="InterPro"/>
</dbReference>
<feature type="coiled-coil region" evidence="5">
    <location>
        <begin position="207"/>
        <end position="248"/>
    </location>
</feature>
<dbReference type="GO" id="GO:0005634">
    <property type="term" value="C:nucleus"/>
    <property type="evidence" value="ECO:0007669"/>
    <property type="project" value="UniProtKB-SubCell"/>
</dbReference>
<evidence type="ECO:0000259" key="6">
    <source>
        <dbReference type="PROSITE" id="PS50888"/>
    </source>
</evidence>
<dbReference type="PANTHER" id="PTHR46117:SF3">
    <property type="entry name" value="FI24210P1"/>
    <property type="match status" value="1"/>
</dbReference>
<dbReference type="SMART" id="SM00353">
    <property type="entry name" value="HLH"/>
    <property type="match status" value="1"/>
</dbReference>
<dbReference type="GO" id="GO:0000981">
    <property type="term" value="F:DNA-binding transcription factor activity, RNA polymerase II-specific"/>
    <property type="evidence" value="ECO:0007669"/>
    <property type="project" value="TreeGrafter"/>
</dbReference>
<dbReference type="InterPro" id="IPR051732">
    <property type="entry name" value="USF"/>
</dbReference>
<organism evidence="7 8">
    <name type="scientific">Odynerus spinipes</name>
    <dbReference type="NCBI Taxonomy" id="1348599"/>
    <lineage>
        <taxon>Eukaryota</taxon>
        <taxon>Metazoa</taxon>
        <taxon>Ecdysozoa</taxon>
        <taxon>Arthropoda</taxon>
        <taxon>Hexapoda</taxon>
        <taxon>Insecta</taxon>
        <taxon>Pterygota</taxon>
        <taxon>Neoptera</taxon>
        <taxon>Endopterygota</taxon>
        <taxon>Hymenoptera</taxon>
        <taxon>Apocrita</taxon>
        <taxon>Aculeata</taxon>
        <taxon>Vespoidea</taxon>
        <taxon>Vespidae</taxon>
        <taxon>Eumeninae</taxon>
        <taxon>Odynerus</taxon>
    </lineage>
</organism>
<dbReference type="Pfam" id="PF00010">
    <property type="entry name" value="HLH"/>
    <property type="match status" value="1"/>
</dbReference>
<proteinExistence type="predicted"/>
<evidence type="ECO:0000313" key="8">
    <source>
        <dbReference type="Proteomes" id="UP001258017"/>
    </source>
</evidence>
<dbReference type="CDD" id="cd11396">
    <property type="entry name" value="bHLHzip_USF"/>
    <property type="match status" value="1"/>
</dbReference>
<feature type="domain" description="BHLH" evidence="6">
    <location>
        <begin position="145"/>
        <end position="207"/>
    </location>
</feature>
<dbReference type="InterPro" id="IPR011598">
    <property type="entry name" value="bHLH_dom"/>
</dbReference>
<comment type="caution">
    <text evidence="7">The sequence shown here is derived from an EMBL/GenBank/DDBJ whole genome shotgun (WGS) entry which is preliminary data.</text>
</comment>
<keyword evidence="2" id="KW-0805">Transcription regulation</keyword>
<protein>
    <recommendedName>
        <fullName evidence="6">BHLH domain-containing protein</fullName>
    </recommendedName>
</protein>
<dbReference type="InterPro" id="IPR036638">
    <property type="entry name" value="HLH_DNA-bd_sf"/>
</dbReference>
<gene>
    <name evidence="7" type="ORF">KPH14_003435</name>
</gene>
<dbReference type="AlphaFoldDB" id="A0AAD9RCM3"/>
<keyword evidence="5" id="KW-0175">Coiled coil</keyword>
<evidence type="ECO:0000256" key="4">
    <source>
        <dbReference type="ARBA" id="ARBA00023242"/>
    </source>
</evidence>
<evidence type="ECO:0000256" key="3">
    <source>
        <dbReference type="ARBA" id="ARBA00023163"/>
    </source>
</evidence>
<keyword evidence="3" id="KW-0804">Transcription</keyword>
<dbReference type="PANTHER" id="PTHR46117">
    <property type="entry name" value="FI24210P1"/>
    <property type="match status" value="1"/>
</dbReference>
<dbReference type="Gene3D" id="4.10.280.10">
    <property type="entry name" value="Helix-loop-helix DNA-binding domain"/>
    <property type="match status" value="1"/>
</dbReference>
<evidence type="ECO:0000256" key="2">
    <source>
        <dbReference type="ARBA" id="ARBA00023015"/>
    </source>
</evidence>
<comment type="subcellular location">
    <subcellularLocation>
        <location evidence="1">Nucleus</location>
    </subcellularLocation>
</comment>
<dbReference type="PROSITE" id="PS50888">
    <property type="entry name" value="BHLH"/>
    <property type="match status" value="1"/>
</dbReference>
<dbReference type="Proteomes" id="UP001258017">
    <property type="component" value="Unassembled WGS sequence"/>
</dbReference>
<keyword evidence="4" id="KW-0539">Nucleus</keyword>
<name>A0AAD9RCM3_9HYME</name>
<reference evidence="7" key="2">
    <citation type="journal article" date="2023" name="Commun. Biol.">
        <title>Intrasexual cuticular hydrocarbon dimorphism in a wasp sheds light on hydrocarbon biosynthesis genes in Hymenoptera.</title>
        <authorList>
            <person name="Moris V.C."/>
            <person name="Podsiadlowski L."/>
            <person name="Martin S."/>
            <person name="Oeyen J.P."/>
            <person name="Donath A."/>
            <person name="Petersen M."/>
            <person name="Wilbrandt J."/>
            <person name="Misof B."/>
            <person name="Liedtke D."/>
            <person name="Thamm M."/>
            <person name="Scheiner R."/>
            <person name="Schmitt T."/>
            <person name="Niehuis O."/>
        </authorList>
    </citation>
    <scope>NUCLEOTIDE SEQUENCE</scope>
    <source>
        <strain evidence="7">GBR_01_08_01A</strain>
    </source>
</reference>
<sequence length="259" mass="29365">MEIIHHFGRIEESSTDEATICGDNIGMVLEEAEIIDTEGNIEIASEDDNVQYQFCQINRNESAVAYRVVQVSDNHLDNSELSIATPVNSTVQVLTSPINGQFYLLSSGNEVLTSDSTRNVMPRVAKVQIEASENLVPGIKKRDERRRVTHNEVERRRRDKINNWISKLGKLLPDNEHGINGADIKANSELQSKGDILARACEYIMELREIREKFARNLEENTQLLEEAKTLRQVVTQLRKENSQLKSQLSNNTNYILGT</sequence>
<accession>A0AAD9RCM3</accession>
<dbReference type="EMBL" id="JAIFRP010004357">
    <property type="protein sequence ID" value="KAK2577303.1"/>
    <property type="molecule type" value="Genomic_DNA"/>
</dbReference>
<keyword evidence="8" id="KW-1185">Reference proteome</keyword>
<dbReference type="SUPFAM" id="SSF47459">
    <property type="entry name" value="HLH, helix-loop-helix DNA-binding domain"/>
    <property type="match status" value="1"/>
</dbReference>
<evidence type="ECO:0000256" key="1">
    <source>
        <dbReference type="ARBA" id="ARBA00004123"/>
    </source>
</evidence>
<dbReference type="GO" id="GO:0000978">
    <property type="term" value="F:RNA polymerase II cis-regulatory region sequence-specific DNA binding"/>
    <property type="evidence" value="ECO:0007669"/>
    <property type="project" value="TreeGrafter"/>
</dbReference>
<evidence type="ECO:0000313" key="7">
    <source>
        <dbReference type="EMBL" id="KAK2577303.1"/>
    </source>
</evidence>